<organism evidence="1">
    <name type="scientific">candidate division WOR-3 bacterium</name>
    <dbReference type="NCBI Taxonomy" id="2052148"/>
    <lineage>
        <taxon>Bacteria</taxon>
        <taxon>Bacteria division WOR-3</taxon>
    </lineage>
</organism>
<dbReference type="EMBL" id="DRTV01000023">
    <property type="protein sequence ID" value="HHF57842.1"/>
    <property type="molecule type" value="Genomic_DNA"/>
</dbReference>
<evidence type="ECO:0008006" key="2">
    <source>
        <dbReference type="Google" id="ProtNLM"/>
    </source>
</evidence>
<dbReference type="Gene3D" id="2.60.40.4070">
    <property type="match status" value="1"/>
</dbReference>
<proteinExistence type="predicted"/>
<protein>
    <recommendedName>
        <fullName evidence="2">FlgD Ig-like domain-containing protein</fullName>
    </recommendedName>
</protein>
<comment type="caution">
    <text evidence="1">The sequence shown here is derived from an EMBL/GenBank/DDBJ whole genome shotgun (WGS) entry which is preliminary data.</text>
</comment>
<name>A0A7C5DZ94_UNCW3</name>
<dbReference type="Proteomes" id="UP000886014">
    <property type="component" value="Unassembled WGS sequence"/>
</dbReference>
<gene>
    <name evidence="1" type="ORF">ENL41_00275</name>
</gene>
<accession>A0A7C5DZ94</accession>
<evidence type="ECO:0000313" key="1">
    <source>
        <dbReference type="EMBL" id="HHF57842.1"/>
    </source>
</evidence>
<dbReference type="AlphaFoldDB" id="A0A7C5DZ94"/>
<sequence>MRVDFFLSKDILSLSTKVLAPQRGRDKMVIAYNVPQAPVTLNLKVYRLDGKLTRTLLNNFYSTTGKGEIIWDGKSETGKMEEGMYIIVLKAVTPNGRIYKTKKVIAIAL</sequence>
<reference evidence="1" key="1">
    <citation type="journal article" date="2020" name="mSystems">
        <title>Genome- and Community-Level Interaction Insights into Carbon Utilization and Element Cycling Functions of Hydrothermarchaeota in Hydrothermal Sediment.</title>
        <authorList>
            <person name="Zhou Z."/>
            <person name="Liu Y."/>
            <person name="Xu W."/>
            <person name="Pan J."/>
            <person name="Luo Z.H."/>
            <person name="Li M."/>
        </authorList>
    </citation>
    <scope>NUCLEOTIDE SEQUENCE [LARGE SCALE GENOMIC DNA]</scope>
    <source>
        <strain evidence="1">HyVt-94</strain>
    </source>
</reference>